<proteinExistence type="predicted"/>
<evidence type="ECO:0000313" key="2">
    <source>
        <dbReference type="Proteomes" id="UP000799755"/>
    </source>
</evidence>
<protein>
    <submittedName>
        <fullName evidence="1">Uncharacterized protein</fullName>
    </submittedName>
</protein>
<accession>A0ACB6R845</accession>
<reference evidence="1" key="1">
    <citation type="journal article" date="2020" name="Stud. Mycol.">
        <title>101 Dothideomycetes genomes: a test case for predicting lifestyles and emergence of pathogens.</title>
        <authorList>
            <person name="Haridas S."/>
            <person name="Albert R."/>
            <person name="Binder M."/>
            <person name="Bloem J."/>
            <person name="Labutti K."/>
            <person name="Salamov A."/>
            <person name="Andreopoulos B."/>
            <person name="Baker S."/>
            <person name="Barry K."/>
            <person name="Bills G."/>
            <person name="Bluhm B."/>
            <person name="Cannon C."/>
            <person name="Castanera R."/>
            <person name="Culley D."/>
            <person name="Daum C."/>
            <person name="Ezra D."/>
            <person name="Gonzalez J."/>
            <person name="Henrissat B."/>
            <person name="Kuo A."/>
            <person name="Liang C."/>
            <person name="Lipzen A."/>
            <person name="Lutzoni F."/>
            <person name="Magnuson J."/>
            <person name="Mondo S."/>
            <person name="Nolan M."/>
            <person name="Ohm R."/>
            <person name="Pangilinan J."/>
            <person name="Park H.-J."/>
            <person name="Ramirez L."/>
            <person name="Alfaro M."/>
            <person name="Sun H."/>
            <person name="Tritt A."/>
            <person name="Yoshinaga Y."/>
            <person name="Zwiers L.-H."/>
            <person name="Turgeon B."/>
            <person name="Goodwin S."/>
            <person name="Spatafora J."/>
            <person name="Crous P."/>
            <person name="Grigoriev I."/>
        </authorList>
    </citation>
    <scope>NUCLEOTIDE SEQUENCE</scope>
    <source>
        <strain evidence="1">ATCC 200398</strain>
    </source>
</reference>
<name>A0ACB6R845_9PLEO</name>
<gene>
    <name evidence="1" type="ORF">BDR25DRAFT_350717</name>
</gene>
<sequence>MEKHKRGSAQLKEPAGIGINGSGRRIDLSTGQWIPDADGERNNSTLRLFICIAFHLRTRLVHAKIEKFVALKAPYIISQVKESLSVWQQKSTQINGCYSLAKSLHSRAPPFEIPRLLIYIATAKGERLLDSTTHSAPLNSLAKPQVHFARFRITIRRHEYLSSSIQSFTMLFIHILKFSLALPFPIMVVETEKKAAQSPDNTESSVNETHNATGGNADTSQTLPSPSLEPNNEHPRPPPK</sequence>
<dbReference type="EMBL" id="MU003496">
    <property type="protein sequence ID" value="KAF2475331.1"/>
    <property type="molecule type" value="Genomic_DNA"/>
</dbReference>
<organism evidence="1 2">
    <name type="scientific">Lindgomyces ingoldianus</name>
    <dbReference type="NCBI Taxonomy" id="673940"/>
    <lineage>
        <taxon>Eukaryota</taxon>
        <taxon>Fungi</taxon>
        <taxon>Dikarya</taxon>
        <taxon>Ascomycota</taxon>
        <taxon>Pezizomycotina</taxon>
        <taxon>Dothideomycetes</taxon>
        <taxon>Pleosporomycetidae</taxon>
        <taxon>Pleosporales</taxon>
        <taxon>Lindgomycetaceae</taxon>
        <taxon>Lindgomyces</taxon>
    </lineage>
</organism>
<comment type="caution">
    <text evidence="1">The sequence shown here is derived from an EMBL/GenBank/DDBJ whole genome shotgun (WGS) entry which is preliminary data.</text>
</comment>
<keyword evidence="2" id="KW-1185">Reference proteome</keyword>
<evidence type="ECO:0000313" key="1">
    <source>
        <dbReference type="EMBL" id="KAF2475331.1"/>
    </source>
</evidence>
<dbReference type="Proteomes" id="UP000799755">
    <property type="component" value="Unassembled WGS sequence"/>
</dbReference>